<dbReference type="PANTHER" id="PTHR34203">
    <property type="entry name" value="METHYLTRANSFERASE, FKBM FAMILY PROTEIN"/>
    <property type="match status" value="1"/>
</dbReference>
<dbReference type="RefSeq" id="WP_135189953.1">
    <property type="nucleotide sequence ID" value="NZ_SPUM01000073.1"/>
</dbReference>
<dbReference type="PANTHER" id="PTHR34203:SF15">
    <property type="entry name" value="SLL1173 PROTEIN"/>
    <property type="match status" value="1"/>
</dbReference>
<evidence type="ECO:0000313" key="2">
    <source>
        <dbReference type="EMBL" id="TFW31949.1"/>
    </source>
</evidence>
<evidence type="ECO:0000313" key="3">
    <source>
        <dbReference type="Proteomes" id="UP000297258"/>
    </source>
</evidence>
<dbReference type="OrthoDB" id="2529130at2"/>
<dbReference type="EMBL" id="SPUM01000073">
    <property type="protein sequence ID" value="TFW31949.1"/>
    <property type="molecule type" value="Genomic_DNA"/>
</dbReference>
<organism evidence="2 3">
    <name type="scientific">Massilia horti</name>
    <dbReference type="NCBI Taxonomy" id="2562153"/>
    <lineage>
        <taxon>Bacteria</taxon>
        <taxon>Pseudomonadati</taxon>
        <taxon>Pseudomonadota</taxon>
        <taxon>Betaproteobacteria</taxon>
        <taxon>Burkholderiales</taxon>
        <taxon>Oxalobacteraceae</taxon>
        <taxon>Telluria group</taxon>
        <taxon>Massilia</taxon>
    </lineage>
</organism>
<keyword evidence="2" id="KW-0808">Transferase</keyword>
<gene>
    <name evidence="2" type="ORF">E4O92_11710</name>
</gene>
<dbReference type="InterPro" id="IPR052514">
    <property type="entry name" value="SAM-dependent_MTase"/>
</dbReference>
<protein>
    <submittedName>
        <fullName evidence="2">FkbM family methyltransferase</fullName>
    </submittedName>
</protein>
<comment type="caution">
    <text evidence="2">The sequence shown here is derived from an EMBL/GenBank/DDBJ whole genome shotgun (WGS) entry which is preliminary data.</text>
</comment>
<dbReference type="AlphaFoldDB" id="A0A4Y9SZ64"/>
<keyword evidence="3" id="KW-1185">Reference proteome</keyword>
<dbReference type="CDD" id="cd02440">
    <property type="entry name" value="AdoMet_MTases"/>
    <property type="match status" value="1"/>
</dbReference>
<evidence type="ECO:0000259" key="1">
    <source>
        <dbReference type="Pfam" id="PF05050"/>
    </source>
</evidence>
<dbReference type="Pfam" id="PF05050">
    <property type="entry name" value="Methyltransf_21"/>
    <property type="match status" value="1"/>
</dbReference>
<dbReference type="GO" id="GO:0008168">
    <property type="term" value="F:methyltransferase activity"/>
    <property type="evidence" value="ECO:0007669"/>
    <property type="project" value="UniProtKB-KW"/>
</dbReference>
<proteinExistence type="predicted"/>
<keyword evidence="2" id="KW-0489">Methyltransferase</keyword>
<dbReference type="Gene3D" id="3.40.50.150">
    <property type="entry name" value="Vaccinia Virus protein VP39"/>
    <property type="match status" value="1"/>
</dbReference>
<accession>A0A4Y9SZ64</accession>
<dbReference type="InterPro" id="IPR006342">
    <property type="entry name" value="FkbM_mtfrase"/>
</dbReference>
<name>A0A4Y9SZ64_9BURK</name>
<dbReference type="InterPro" id="IPR029063">
    <property type="entry name" value="SAM-dependent_MTases_sf"/>
</dbReference>
<dbReference type="NCBIfam" id="TIGR01444">
    <property type="entry name" value="fkbM_fam"/>
    <property type="match status" value="1"/>
</dbReference>
<feature type="domain" description="Methyltransferase FkbM" evidence="1">
    <location>
        <begin position="86"/>
        <end position="244"/>
    </location>
</feature>
<dbReference type="Proteomes" id="UP000297258">
    <property type="component" value="Unassembled WGS sequence"/>
</dbReference>
<sequence>MRILDHFRTRLSAPRNEAISHAVVESHDAIEEKPEHSTGYVVTNIGGKTYRIESDDNYLDHIQGTFEPDMVRLFDSLIKPTDTVLDIGANIGCTSILFGSRAKKVVSFEPSPSTFQFLAKNIEAAELNNVFPQNVGLGKTAGTFELTFSTNNRSGGFVSNKLQASAGHQIEAIEVVPGDSFVRQNGIGEIDFIKIDVEGFEQDVIEGLRQTISQYKPTVTLELNHWCLNVFQRTSVPDFLDYLRSVFPYLYAVESNDIRNLHNVDEAYHVMYYHVVGGFKYPNIVGAHHASQLEKFGADFGRSIT</sequence>
<dbReference type="SUPFAM" id="SSF53335">
    <property type="entry name" value="S-adenosyl-L-methionine-dependent methyltransferases"/>
    <property type="match status" value="1"/>
</dbReference>
<reference evidence="2 3" key="1">
    <citation type="submission" date="2019-03" db="EMBL/GenBank/DDBJ databases">
        <title>Draft genome of Massilia hortus sp. nov., a novel bacterial species of the Oxalobacteraceae family.</title>
        <authorList>
            <person name="Peta V."/>
            <person name="Raths R."/>
            <person name="Bucking H."/>
        </authorList>
    </citation>
    <scope>NUCLEOTIDE SEQUENCE [LARGE SCALE GENOMIC DNA]</scope>
    <source>
        <strain evidence="2 3">ONC3</strain>
    </source>
</reference>
<dbReference type="GO" id="GO:0032259">
    <property type="term" value="P:methylation"/>
    <property type="evidence" value="ECO:0007669"/>
    <property type="project" value="UniProtKB-KW"/>
</dbReference>